<dbReference type="PANTHER" id="PTHR36443:SF1">
    <property type="entry name" value="BSR5223 PROTEIN"/>
    <property type="match status" value="1"/>
</dbReference>
<reference evidence="2 3" key="1">
    <citation type="submission" date="2020-07" db="EMBL/GenBank/DDBJ databases">
        <title>Alkalicella. sp. LB2 genome.</title>
        <authorList>
            <person name="Postec A."/>
            <person name="Quemeneur M."/>
        </authorList>
    </citation>
    <scope>NUCLEOTIDE SEQUENCE [LARGE SCALE GENOMIC DNA]</scope>
    <source>
        <strain evidence="2 3">LB2</strain>
    </source>
</reference>
<evidence type="ECO:0000313" key="2">
    <source>
        <dbReference type="EMBL" id="QNO16708.1"/>
    </source>
</evidence>
<keyword evidence="3" id="KW-1185">Reference proteome</keyword>
<sequence length="69" mass="7514">MLGNGKSLIIIGLIIVAVGIYITLGGKLPPLFRLPGDIVYRGNNTTVFLPITTMILISIILNLIIRLLR</sequence>
<feature type="transmembrane region" description="Helical" evidence="1">
    <location>
        <begin position="46"/>
        <end position="68"/>
    </location>
</feature>
<dbReference type="InterPro" id="IPR021320">
    <property type="entry name" value="DUF2905"/>
</dbReference>
<keyword evidence="1" id="KW-0812">Transmembrane</keyword>
<keyword evidence="1" id="KW-0472">Membrane</keyword>
<protein>
    <submittedName>
        <fullName evidence="2">DUF2905 domain-containing protein</fullName>
    </submittedName>
</protein>
<dbReference type="KEGG" id="acae:HYG86_13600"/>
<dbReference type="Proteomes" id="UP000516160">
    <property type="component" value="Chromosome"/>
</dbReference>
<dbReference type="EMBL" id="CP058559">
    <property type="protein sequence ID" value="QNO16708.1"/>
    <property type="molecule type" value="Genomic_DNA"/>
</dbReference>
<organism evidence="2 3">
    <name type="scientific">Alkalicella caledoniensis</name>
    <dbReference type="NCBI Taxonomy" id="2731377"/>
    <lineage>
        <taxon>Bacteria</taxon>
        <taxon>Bacillati</taxon>
        <taxon>Bacillota</taxon>
        <taxon>Clostridia</taxon>
        <taxon>Eubacteriales</taxon>
        <taxon>Proteinivoracaceae</taxon>
        <taxon>Alkalicella</taxon>
    </lineage>
</organism>
<dbReference type="PANTHER" id="PTHR36443">
    <property type="entry name" value="BSR5223 PROTEIN"/>
    <property type="match status" value="1"/>
</dbReference>
<dbReference type="AlphaFoldDB" id="A0A7G9WDE6"/>
<feature type="transmembrane region" description="Helical" evidence="1">
    <location>
        <begin position="7"/>
        <end position="26"/>
    </location>
</feature>
<evidence type="ECO:0000256" key="1">
    <source>
        <dbReference type="SAM" id="Phobius"/>
    </source>
</evidence>
<keyword evidence="1" id="KW-1133">Transmembrane helix</keyword>
<name>A0A7G9WDE6_ALKCA</name>
<accession>A0A7G9WDE6</accession>
<gene>
    <name evidence="2" type="ORF">HYG86_13600</name>
</gene>
<evidence type="ECO:0000313" key="3">
    <source>
        <dbReference type="Proteomes" id="UP000516160"/>
    </source>
</evidence>
<proteinExistence type="predicted"/>
<dbReference type="Pfam" id="PF11146">
    <property type="entry name" value="DUF2905"/>
    <property type="match status" value="1"/>
</dbReference>